<name>A0A6M8BPS0_9CYAN</name>
<dbReference type="GO" id="GO:0008745">
    <property type="term" value="F:N-acetylmuramoyl-L-alanine amidase activity"/>
    <property type="evidence" value="ECO:0007669"/>
    <property type="project" value="UniProtKB-EC"/>
</dbReference>
<dbReference type="Gene3D" id="3.40.80.10">
    <property type="entry name" value="Peptidoglycan recognition protein-like"/>
    <property type="match status" value="1"/>
</dbReference>
<organism evidence="7 8">
    <name type="scientific">Thermoleptolyngbya sichuanensis A183</name>
    <dbReference type="NCBI Taxonomy" id="2737172"/>
    <lineage>
        <taxon>Bacteria</taxon>
        <taxon>Bacillati</taxon>
        <taxon>Cyanobacteriota</taxon>
        <taxon>Cyanophyceae</taxon>
        <taxon>Oculatellales</taxon>
        <taxon>Oculatellaceae</taxon>
        <taxon>Thermoleptolyngbya</taxon>
        <taxon>Thermoleptolyngbya sichuanensis</taxon>
    </lineage>
</organism>
<evidence type="ECO:0000256" key="1">
    <source>
        <dbReference type="ARBA" id="ARBA00001561"/>
    </source>
</evidence>
<dbReference type="InterPro" id="IPR002502">
    <property type="entry name" value="Amidase_domain"/>
</dbReference>
<evidence type="ECO:0000256" key="5">
    <source>
        <dbReference type="SAM" id="MobiDB-lite"/>
    </source>
</evidence>
<evidence type="ECO:0000256" key="4">
    <source>
        <dbReference type="ARBA" id="ARBA00023316"/>
    </source>
</evidence>
<reference evidence="7 8" key="1">
    <citation type="submission" date="2020-05" db="EMBL/GenBank/DDBJ databases">
        <title>Complete genome sequence of of a novel Thermoleptolyngbya strain isolated from hot springs of Ganzi, Sichuan China.</title>
        <authorList>
            <person name="Tang J."/>
            <person name="Daroch M."/>
            <person name="Li L."/>
            <person name="Waleron K."/>
            <person name="Waleron M."/>
            <person name="Waleron M."/>
        </authorList>
    </citation>
    <scope>NUCLEOTIDE SEQUENCE [LARGE SCALE GENOMIC DNA]</scope>
    <source>
        <strain evidence="7 8">PKUAC-SCTA183</strain>
    </source>
</reference>
<evidence type="ECO:0000256" key="2">
    <source>
        <dbReference type="ARBA" id="ARBA00011901"/>
    </source>
</evidence>
<dbReference type="EC" id="3.5.1.28" evidence="2"/>
<feature type="compositionally biased region" description="Polar residues" evidence="5">
    <location>
        <begin position="1"/>
        <end position="10"/>
    </location>
</feature>
<dbReference type="Proteomes" id="UP000505210">
    <property type="component" value="Chromosome"/>
</dbReference>
<dbReference type="EMBL" id="CP053661">
    <property type="protein sequence ID" value="QKD84713.1"/>
    <property type="molecule type" value="Genomic_DNA"/>
</dbReference>
<dbReference type="InterPro" id="IPR036505">
    <property type="entry name" value="Amidase/PGRP_sf"/>
</dbReference>
<dbReference type="PANTHER" id="PTHR30417">
    <property type="entry name" value="N-ACETYLMURAMOYL-L-ALANINE AMIDASE AMID"/>
    <property type="match status" value="1"/>
</dbReference>
<feature type="region of interest" description="Disordered" evidence="5">
    <location>
        <begin position="1"/>
        <end position="20"/>
    </location>
</feature>
<feature type="domain" description="N-acetylmuramoyl-L-alanine amidase" evidence="6">
    <location>
        <begin position="27"/>
        <end position="180"/>
    </location>
</feature>
<dbReference type="AlphaFoldDB" id="A0A6M8BPS0"/>
<dbReference type="GO" id="GO:0009253">
    <property type="term" value="P:peptidoglycan catabolic process"/>
    <property type="evidence" value="ECO:0007669"/>
    <property type="project" value="InterPro"/>
</dbReference>
<keyword evidence="4" id="KW-0961">Cell wall biogenesis/degradation</keyword>
<dbReference type="SMART" id="SM00644">
    <property type="entry name" value="Ami_2"/>
    <property type="match status" value="1"/>
</dbReference>
<dbReference type="InterPro" id="IPR051206">
    <property type="entry name" value="NAMLAA_amidase_2"/>
</dbReference>
<dbReference type="CDD" id="cd06583">
    <property type="entry name" value="PGRP"/>
    <property type="match status" value="1"/>
</dbReference>
<dbReference type="PANTHER" id="PTHR30417:SF1">
    <property type="entry name" value="N-ACETYLMURAMOYL-L-ALANINE AMIDASE AMID"/>
    <property type="match status" value="1"/>
</dbReference>
<proteinExistence type="predicted"/>
<comment type="catalytic activity">
    <reaction evidence="1">
        <text>Hydrolyzes the link between N-acetylmuramoyl residues and L-amino acid residues in certain cell-wall glycopeptides.</text>
        <dbReference type="EC" id="3.5.1.28"/>
    </reaction>
</comment>
<dbReference type="Pfam" id="PF01510">
    <property type="entry name" value="Amidase_2"/>
    <property type="match status" value="1"/>
</dbReference>
<dbReference type="GO" id="GO:0071555">
    <property type="term" value="P:cell wall organization"/>
    <property type="evidence" value="ECO:0007669"/>
    <property type="project" value="UniProtKB-KW"/>
</dbReference>
<keyword evidence="3" id="KW-0378">Hydrolase</keyword>
<dbReference type="KEGG" id="theu:HPC62_01895"/>
<gene>
    <name evidence="7" type="ORF">HPC62_01895</name>
</gene>
<evidence type="ECO:0000313" key="8">
    <source>
        <dbReference type="Proteomes" id="UP000505210"/>
    </source>
</evidence>
<evidence type="ECO:0000259" key="6">
    <source>
        <dbReference type="SMART" id="SM00644"/>
    </source>
</evidence>
<evidence type="ECO:0000256" key="3">
    <source>
        <dbReference type="ARBA" id="ARBA00022801"/>
    </source>
</evidence>
<protein>
    <recommendedName>
        <fullName evidence="2">N-acetylmuramoyl-L-alanine amidase</fullName>
        <ecNumber evidence="2">3.5.1.28</ecNumber>
    </recommendedName>
</protein>
<keyword evidence="8" id="KW-1185">Reference proteome</keyword>
<evidence type="ECO:0000313" key="7">
    <source>
        <dbReference type="EMBL" id="QKD84713.1"/>
    </source>
</evidence>
<sequence>MREVASSYTPRQEIAPPHPTNFGYRFLTDAAGRPVNNDPIIVLHETVGSASSAINTFRTPHPNDADQRSYHALIRLNGTVVYIVPPEYRAFGAGNSVFDGPNGRETVNTNPQFPPSVNNFAYHISLETPGDGRGNQARHSGYTSAQYQSLAWLTARTGIPTNRITTHRAVDRSGSRSDPRSFDRERFLALLGQFAG</sequence>
<dbReference type="SUPFAM" id="SSF55846">
    <property type="entry name" value="N-acetylmuramoyl-L-alanine amidase-like"/>
    <property type="match status" value="1"/>
</dbReference>
<accession>A0A6M8BPS0</accession>
<dbReference type="GO" id="GO:0009254">
    <property type="term" value="P:peptidoglycan turnover"/>
    <property type="evidence" value="ECO:0007669"/>
    <property type="project" value="TreeGrafter"/>
</dbReference>